<evidence type="ECO:0000256" key="1">
    <source>
        <dbReference type="SAM" id="SignalP"/>
    </source>
</evidence>
<reference evidence="3 4" key="1">
    <citation type="submission" date="2018-01" db="EMBL/GenBank/DDBJ databases">
        <title>Metagenomic assembled genomes from two thermal pools in the Uzon Caldera, Kamchatka, Russia.</title>
        <authorList>
            <person name="Wilkins L."/>
            <person name="Ettinger C."/>
        </authorList>
    </citation>
    <scope>NUCLEOTIDE SEQUENCE [LARGE SCALE GENOMIC DNA]</scope>
    <source>
        <strain evidence="3">ZAV-05</strain>
    </source>
</reference>
<dbReference type="InterPro" id="IPR008258">
    <property type="entry name" value="Transglycosylase_SLT_dom_1"/>
</dbReference>
<feature type="domain" description="Transglycosylase SLT" evidence="2">
    <location>
        <begin position="20"/>
        <end position="118"/>
    </location>
</feature>
<organism evidence="3 4">
    <name type="scientific">Calditerrivibrio nitroreducens</name>
    <dbReference type="NCBI Taxonomy" id="477976"/>
    <lineage>
        <taxon>Bacteria</taxon>
        <taxon>Pseudomonadati</taxon>
        <taxon>Deferribacterota</taxon>
        <taxon>Deferribacteres</taxon>
        <taxon>Deferribacterales</taxon>
        <taxon>Calditerrivibrionaceae</taxon>
    </lineage>
</organism>
<evidence type="ECO:0000313" key="4">
    <source>
        <dbReference type="Proteomes" id="UP000242881"/>
    </source>
</evidence>
<feature type="signal peptide" evidence="1">
    <location>
        <begin position="1"/>
        <end position="18"/>
    </location>
</feature>
<protein>
    <submittedName>
        <fullName evidence="3">Murein transglycosylase</fullName>
    </submittedName>
</protein>
<dbReference type="Proteomes" id="UP000242881">
    <property type="component" value="Unassembled WGS sequence"/>
</dbReference>
<dbReference type="AlphaFoldDB" id="A0A2J6WJN8"/>
<dbReference type="SUPFAM" id="SSF53955">
    <property type="entry name" value="Lysozyme-like"/>
    <property type="match status" value="1"/>
</dbReference>
<evidence type="ECO:0000313" key="3">
    <source>
        <dbReference type="EMBL" id="PMP70604.1"/>
    </source>
</evidence>
<name>A0A2J6WJN8_9BACT</name>
<keyword evidence="1" id="KW-0732">Signal</keyword>
<gene>
    <name evidence="3" type="ORF">C0187_05515</name>
</gene>
<dbReference type="EMBL" id="PNIN01000051">
    <property type="protein sequence ID" value="PMP70604.1"/>
    <property type="molecule type" value="Genomic_DNA"/>
</dbReference>
<dbReference type="InterPro" id="IPR023346">
    <property type="entry name" value="Lysozyme-like_dom_sf"/>
</dbReference>
<comment type="caution">
    <text evidence="3">The sequence shown here is derived from an EMBL/GenBank/DDBJ whole genome shotgun (WGS) entry which is preliminary data.</text>
</comment>
<sequence>MRKILCLLLFFMSSFAYPYCFDEAEKIYNVNKELLIAIAKVESNMRPDAINWNRNGTFDYGVMQINSAWYYELGEEKWHKLADPCENVKTGAMILSKCIKKYGFNWKAVDCYNKGSKASDFSSYVLKVYKKLVASPKNKKGIDQ</sequence>
<proteinExistence type="predicted"/>
<dbReference type="CDD" id="cd13400">
    <property type="entry name" value="LT_IagB-like"/>
    <property type="match status" value="1"/>
</dbReference>
<feature type="chain" id="PRO_5014407976" evidence="1">
    <location>
        <begin position="19"/>
        <end position="144"/>
    </location>
</feature>
<accession>A0A2J6WJN8</accession>
<dbReference type="Gene3D" id="1.10.530.10">
    <property type="match status" value="1"/>
</dbReference>
<evidence type="ECO:0000259" key="2">
    <source>
        <dbReference type="Pfam" id="PF01464"/>
    </source>
</evidence>
<dbReference type="Pfam" id="PF01464">
    <property type="entry name" value="SLT"/>
    <property type="match status" value="1"/>
</dbReference>